<evidence type="ECO:0000313" key="2">
    <source>
        <dbReference type="EMBL" id="OCL08165.1"/>
    </source>
</evidence>
<organism evidence="2 3">
    <name type="scientific">Glonium stellatum</name>
    <dbReference type="NCBI Taxonomy" id="574774"/>
    <lineage>
        <taxon>Eukaryota</taxon>
        <taxon>Fungi</taxon>
        <taxon>Dikarya</taxon>
        <taxon>Ascomycota</taxon>
        <taxon>Pezizomycotina</taxon>
        <taxon>Dothideomycetes</taxon>
        <taxon>Pleosporomycetidae</taxon>
        <taxon>Gloniales</taxon>
        <taxon>Gloniaceae</taxon>
        <taxon>Glonium</taxon>
    </lineage>
</organism>
<feature type="region of interest" description="Disordered" evidence="1">
    <location>
        <begin position="92"/>
        <end position="113"/>
    </location>
</feature>
<protein>
    <submittedName>
        <fullName evidence="2">Uncharacterized protein</fullName>
    </submittedName>
</protein>
<sequence>MAAGNYSSRHKSLYHARLGDTTSQSRSRVQMLTEITLRPPRLPLPRALFCNLWNLLRTGARTRRGSENNTNETVPTRSGYKARCCSTLMQAGTEDAEDAEDAAGAEGGESRPGDKQLACLLRDSERQAGCWCSTDLCVACRVACCGAGP</sequence>
<proteinExistence type="predicted"/>
<dbReference type="EMBL" id="KV749706">
    <property type="protein sequence ID" value="OCL08165.1"/>
    <property type="molecule type" value="Genomic_DNA"/>
</dbReference>
<accession>A0A8E2JSN3</accession>
<feature type="compositionally biased region" description="Acidic residues" evidence="1">
    <location>
        <begin position="94"/>
        <end position="103"/>
    </location>
</feature>
<reference evidence="2 3" key="1">
    <citation type="journal article" date="2016" name="Nat. Commun.">
        <title>Ectomycorrhizal ecology is imprinted in the genome of the dominant symbiotic fungus Cenococcum geophilum.</title>
        <authorList>
            <consortium name="DOE Joint Genome Institute"/>
            <person name="Peter M."/>
            <person name="Kohler A."/>
            <person name="Ohm R.A."/>
            <person name="Kuo A."/>
            <person name="Krutzmann J."/>
            <person name="Morin E."/>
            <person name="Arend M."/>
            <person name="Barry K.W."/>
            <person name="Binder M."/>
            <person name="Choi C."/>
            <person name="Clum A."/>
            <person name="Copeland A."/>
            <person name="Grisel N."/>
            <person name="Haridas S."/>
            <person name="Kipfer T."/>
            <person name="LaButti K."/>
            <person name="Lindquist E."/>
            <person name="Lipzen A."/>
            <person name="Maire R."/>
            <person name="Meier B."/>
            <person name="Mihaltcheva S."/>
            <person name="Molinier V."/>
            <person name="Murat C."/>
            <person name="Poggeler S."/>
            <person name="Quandt C.A."/>
            <person name="Sperisen C."/>
            <person name="Tritt A."/>
            <person name="Tisserant E."/>
            <person name="Crous P.W."/>
            <person name="Henrissat B."/>
            <person name="Nehls U."/>
            <person name="Egli S."/>
            <person name="Spatafora J.W."/>
            <person name="Grigoriev I.V."/>
            <person name="Martin F.M."/>
        </authorList>
    </citation>
    <scope>NUCLEOTIDE SEQUENCE [LARGE SCALE GENOMIC DNA]</scope>
    <source>
        <strain evidence="2 3">CBS 207.34</strain>
    </source>
</reference>
<evidence type="ECO:0000313" key="3">
    <source>
        <dbReference type="Proteomes" id="UP000250140"/>
    </source>
</evidence>
<name>A0A8E2JSN3_9PEZI</name>
<keyword evidence="3" id="KW-1185">Reference proteome</keyword>
<gene>
    <name evidence="2" type="ORF">AOQ84DRAFT_407455</name>
</gene>
<dbReference type="AlphaFoldDB" id="A0A8E2JSN3"/>
<dbReference type="Proteomes" id="UP000250140">
    <property type="component" value="Unassembled WGS sequence"/>
</dbReference>
<evidence type="ECO:0000256" key="1">
    <source>
        <dbReference type="SAM" id="MobiDB-lite"/>
    </source>
</evidence>